<dbReference type="InterPro" id="IPR037294">
    <property type="entry name" value="ABC_BtuC-like"/>
</dbReference>
<evidence type="ECO:0000256" key="3">
    <source>
        <dbReference type="ARBA" id="ARBA00022448"/>
    </source>
</evidence>
<protein>
    <submittedName>
        <fullName evidence="9">Iron chelate uptake ABC transporter family permease subunit</fullName>
    </submittedName>
</protein>
<evidence type="ECO:0000256" key="6">
    <source>
        <dbReference type="ARBA" id="ARBA00022989"/>
    </source>
</evidence>
<sequence length="335" mass="36339">MNKRNFLITAILFSLLILVSIYVLSLGSIDISYRTIINIIGSRLGLAELFASRTDRIIIENVRLPRNIMALLVGATLATSGLSMQGLFQNPLVSPYLIGISASASLGSVIAFTMGLSPSYYGLFAFVISMLTATIIYLFSRVNQRSSVTLLLLLGIGLGSLYSAISSFLIYYSGEDSFQVIVWLMGYLGDASWERITYAAPTIILGIIILNCFGSELNIFMSGEEEAKYLGVNVERTKKIILGISTFIVAISVAYGGLISFVGLVIPHILRILVGNNHKILLPLSSLGGALFLLIADTTARTVIAPIEIPIGIITSVIGGPFFIYLLIKRRAKLR</sequence>
<evidence type="ECO:0000313" key="10">
    <source>
        <dbReference type="Proteomes" id="UP000621436"/>
    </source>
</evidence>
<dbReference type="GO" id="GO:0005886">
    <property type="term" value="C:plasma membrane"/>
    <property type="evidence" value="ECO:0007669"/>
    <property type="project" value="UniProtKB-SubCell"/>
</dbReference>
<evidence type="ECO:0000313" key="9">
    <source>
        <dbReference type="EMBL" id="MBF8436174.1"/>
    </source>
</evidence>
<dbReference type="PANTHER" id="PTHR30472">
    <property type="entry name" value="FERRIC ENTEROBACTIN TRANSPORT SYSTEM PERMEASE PROTEIN"/>
    <property type="match status" value="1"/>
</dbReference>
<keyword evidence="10" id="KW-1185">Reference proteome</keyword>
<keyword evidence="6 8" id="KW-1133">Transmembrane helix</keyword>
<dbReference type="SUPFAM" id="SSF81345">
    <property type="entry name" value="ABC transporter involved in vitamin B12 uptake, BtuC"/>
    <property type="match status" value="1"/>
</dbReference>
<feature type="transmembrane region" description="Helical" evidence="8">
    <location>
        <begin position="240"/>
        <end position="266"/>
    </location>
</feature>
<organism evidence="9 10">
    <name type="scientific">Halonatronomonas betaini</name>
    <dbReference type="NCBI Taxonomy" id="2778430"/>
    <lineage>
        <taxon>Bacteria</taxon>
        <taxon>Bacillati</taxon>
        <taxon>Bacillota</taxon>
        <taxon>Clostridia</taxon>
        <taxon>Halanaerobiales</taxon>
        <taxon>Halarsenatibacteraceae</taxon>
        <taxon>Halonatronomonas</taxon>
    </lineage>
</organism>
<feature type="transmembrane region" description="Helical" evidence="8">
    <location>
        <begin position="307"/>
        <end position="328"/>
    </location>
</feature>
<feature type="transmembrane region" description="Helical" evidence="8">
    <location>
        <begin position="195"/>
        <end position="220"/>
    </location>
</feature>
<feature type="transmembrane region" description="Helical" evidence="8">
    <location>
        <begin position="6"/>
        <end position="24"/>
    </location>
</feature>
<feature type="transmembrane region" description="Helical" evidence="8">
    <location>
        <begin position="68"/>
        <end position="88"/>
    </location>
</feature>
<comment type="similarity">
    <text evidence="2">Belongs to the binding-protein-dependent transport system permease family. FecCD subfamily.</text>
</comment>
<dbReference type="GO" id="GO:0022857">
    <property type="term" value="F:transmembrane transporter activity"/>
    <property type="evidence" value="ECO:0007669"/>
    <property type="project" value="InterPro"/>
</dbReference>
<keyword evidence="3" id="KW-0813">Transport</keyword>
<evidence type="ECO:0000256" key="7">
    <source>
        <dbReference type="ARBA" id="ARBA00023136"/>
    </source>
</evidence>
<feature type="transmembrane region" description="Helical" evidence="8">
    <location>
        <begin position="94"/>
        <end position="113"/>
    </location>
</feature>
<keyword evidence="4" id="KW-1003">Cell membrane</keyword>
<gene>
    <name evidence="9" type="ORF">I0Q91_03705</name>
</gene>
<accession>A0A931AQH1</accession>
<name>A0A931AQH1_9FIRM</name>
<evidence type="ECO:0000256" key="4">
    <source>
        <dbReference type="ARBA" id="ARBA00022475"/>
    </source>
</evidence>
<dbReference type="Proteomes" id="UP000621436">
    <property type="component" value="Unassembled WGS sequence"/>
</dbReference>
<feature type="transmembrane region" description="Helical" evidence="8">
    <location>
        <begin position="120"/>
        <end position="139"/>
    </location>
</feature>
<evidence type="ECO:0000256" key="1">
    <source>
        <dbReference type="ARBA" id="ARBA00004651"/>
    </source>
</evidence>
<dbReference type="PANTHER" id="PTHR30472:SF25">
    <property type="entry name" value="ABC TRANSPORTER PERMEASE PROTEIN MJ0876-RELATED"/>
    <property type="match status" value="1"/>
</dbReference>
<evidence type="ECO:0000256" key="2">
    <source>
        <dbReference type="ARBA" id="ARBA00007935"/>
    </source>
</evidence>
<reference evidence="9" key="1">
    <citation type="submission" date="2020-11" db="EMBL/GenBank/DDBJ databases">
        <title>Halonatronomonas betainensis gen. nov., sp. nov. a novel haloalkaliphilic representative of the family Halanaerobiacae capable of betaine degradation.</title>
        <authorList>
            <person name="Boltyanskaya Y."/>
            <person name="Kevbrin V."/>
            <person name="Detkova E."/>
            <person name="Grouzdev D.S."/>
            <person name="Koziaeva V."/>
            <person name="Zhilina T."/>
        </authorList>
    </citation>
    <scope>NUCLEOTIDE SEQUENCE</scope>
    <source>
        <strain evidence="9">Z-7014</strain>
    </source>
</reference>
<dbReference type="CDD" id="cd06550">
    <property type="entry name" value="TM_ABC_iron-siderophores_like"/>
    <property type="match status" value="1"/>
</dbReference>
<feature type="transmembrane region" description="Helical" evidence="8">
    <location>
        <begin position="151"/>
        <end position="174"/>
    </location>
</feature>
<comment type="caution">
    <text evidence="9">The sequence shown here is derived from an EMBL/GenBank/DDBJ whole genome shotgun (WGS) entry which is preliminary data.</text>
</comment>
<dbReference type="RefSeq" id="WP_270452957.1">
    <property type="nucleotide sequence ID" value="NZ_JADPIE010000002.1"/>
</dbReference>
<dbReference type="Gene3D" id="1.10.3470.10">
    <property type="entry name" value="ABC transporter involved in vitamin B12 uptake, BtuC"/>
    <property type="match status" value="1"/>
</dbReference>
<proteinExistence type="inferred from homology"/>
<evidence type="ECO:0000256" key="5">
    <source>
        <dbReference type="ARBA" id="ARBA00022692"/>
    </source>
</evidence>
<dbReference type="FunFam" id="1.10.3470.10:FF:000001">
    <property type="entry name" value="Vitamin B12 ABC transporter permease BtuC"/>
    <property type="match status" value="1"/>
</dbReference>
<keyword evidence="7 8" id="KW-0472">Membrane</keyword>
<dbReference type="InterPro" id="IPR000522">
    <property type="entry name" value="ABC_transptr_permease_BtuC"/>
</dbReference>
<dbReference type="AlphaFoldDB" id="A0A931AQH1"/>
<evidence type="ECO:0000256" key="8">
    <source>
        <dbReference type="SAM" id="Phobius"/>
    </source>
</evidence>
<dbReference type="GO" id="GO:0033214">
    <property type="term" value="P:siderophore-iron import into cell"/>
    <property type="evidence" value="ECO:0007669"/>
    <property type="project" value="TreeGrafter"/>
</dbReference>
<keyword evidence="5 8" id="KW-0812">Transmembrane</keyword>
<dbReference type="Pfam" id="PF01032">
    <property type="entry name" value="FecCD"/>
    <property type="match status" value="1"/>
</dbReference>
<comment type="subcellular location">
    <subcellularLocation>
        <location evidence="1">Cell membrane</location>
        <topology evidence="1">Multi-pass membrane protein</topology>
    </subcellularLocation>
</comment>
<dbReference type="EMBL" id="JADPIE010000002">
    <property type="protein sequence ID" value="MBF8436174.1"/>
    <property type="molecule type" value="Genomic_DNA"/>
</dbReference>